<keyword evidence="3" id="KW-1185">Reference proteome</keyword>
<organism evidence="2 3">
    <name type="scientific">Pseudobacteriovorax antillogorgiicola</name>
    <dbReference type="NCBI Taxonomy" id="1513793"/>
    <lineage>
        <taxon>Bacteria</taxon>
        <taxon>Pseudomonadati</taxon>
        <taxon>Bdellovibrionota</taxon>
        <taxon>Oligoflexia</taxon>
        <taxon>Oligoflexales</taxon>
        <taxon>Pseudobacteriovoracaceae</taxon>
        <taxon>Pseudobacteriovorax</taxon>
    </lineage>
</organism>
<reference evidence="3" key="1">
    <citation type="submission" date="2017-04" db="EMBL/GenBank/DDBJ databases">
        <authorList>
            <person name="Varghese N."/>
            <person name="Submissions S."/>
        </authorList>
    </citation>
    <scope>NUCLEOTIDE SEQUENCE [LARGE SCALE GENOMIC DNA]</scope>
    <source>
        <strain evidence="3">RKEM611</strain>
    </source>
</reference>
<dbReference type="GO" id="GO:0003677">
    <property type="term" value="F:DNA binding"/>
    <property type="evidence" value="ECO:0007669"/>
    <property type="project" value="InterPro"/>
</dbReference>
<dbReference type="PROSITE" id="PS50234">
    <property type="entry name" value="VWFA"/>
    <property type="match status" value="1"/>
</dbReference>
<dbReference type="Gene3D" id="1.10.10.10">
    <property type="entry name" value="Winged helix-like DNA-binding domain superfamily/Winged helix DNA-binding domain"/>
    <property type="match status" value="1"/>
</dbReference>
<evidence type="ECO:0000313" key="3">
    <source>
        <dbReference type="Proteomes" id="UP000192907"/>
    </source>
</evidence>
<dbReference type="InterPro" id="IPR036465">
    <property type="entry name" value="vWFA_dom_sf"/>
</dbReference>
<proteinExistence type="predicted"/>
<protein>
    <submittedName>
        <fullName evidence="2">Sigma-70, region 4</fullName>
    </submittedName>
</protein>
<accession>A0A1Y6BH82</accession>
<dbReference type="Pfam" id="PF13519">
    <property type="entry name" value="VWA_2"/>
    <property type="match status" value="1"/>
</dbReference>
<dbReference type="InterPro" id="IPR002035">
    <property type="entry name" value="VWF_A"/>
</dbReference>
<evidence type="ECO:0000259" key="1">
    <source>
        <dbReference type="PROSITE" id="PS50234"/>
    </source>
</evidence>
<dbReference type="STRING" id="1513793.SAMN06296036_10545"/>
<name>A0A1Y6BH82_9BACT</name>
<dbReference type="EMBL" id="FWZT01000005">
    <property type="protein sequence ID" value="SMF11028.1"/>
    <property type="molecule type" value="Genomic_DNA"/>
</dbReference>
<dbReference type="Gene3D" id="3.40.50.410">
    <property type="entry name" value="von Willebrand factor, type A domain"/>
    <property type="match status" value="1"/>
</dbReference>
<gene>
    <name evidence="2" type="ORF">SAMN06296036_10545</name>
</gene>
<dbReference type="AlphaFoldDB" id="A0A1Y6BH82"/>
<dbReference type="SUPFAM" id="SSF88659">
    <property type="entry name" value="Sigma3 and sigma4 domains of RNA polymerase sigma factors"/>
    <property type="match status" value="1"/>
</dbReference>
<dbReference type="GO" id="GO:0016987">
    <property type="term" value="F:sigma factor activity"/>
    <property type="evidence" value="ECO:0007669"/>
    <property type="project" value="InterPro"/>
</dbReference>
<evidence type="ECO:0000313" key="2">
    <source>
        <dbReference type="EMBL" id="SMF11028.1"/>
    </source>
</evidence>
<feature type="domain" description="VWFA" evidence="1">
    <location>
        <begin position="296"/>
        <end position="403"/>
    </location>
</feature>
<dbReference type="InterPro" id="IPR013324">
    <property type="entry name" value="RNA_pol_sigma_r3/r4-like"/>
</dbReference>
<dbReference type="GO" id="GO:0006352">
    <property type="term" value="P:DNA-templated transcription initiation"/>
    <property type="evidence" value="ECO:0007669"/>
    <property type="project" value="InterPro"/>
</dbReference>
<dbReference type="InterPro" id="IPR013249">
    <property type="entry name" value="RNA_pol_sigma70_r4_t2"/>
</dbReference>
<sequence length="653" mass="74122">MHRLDQSHSDHQTLQSLFDQLPKDQKTVLTLKFKFGLSYKTISRATGIDRQDVARLIPIGMDHLRGDSRPESSTIVAPHLMVAYTIDHLTKNQKSKIEALISKDKSARYAYQATLQWSRILHGEFQSKIRCKVSQSLLMKAHSEPPHRRWAPYVPHGILSIMVLTFLIFLGRYYQTRFESQDSGVSSTSSRKGSSSIVPEGVRGNSFIRSTTLNPLIKVNENLSKTQKPAVVIAPPNINLAKKIPKLLEVKSRFNKLSIDGYNIKAAPWNRDHKLLNLRIRVQKPKTQKVSKPSRNLVYIFDTSGSMFLSHKLPAFKADFYRILEHLDASDTISFLLYSSRSHILLPPTAGDQKDLIRNVLETLQPLKSKPGKKVVDLRLAQDLLAKHQQSSDVSRILVISDGDLSLPNNGFFEGHSVSLFNLDRRNHREIHSSRSNIEPYTINTLFRVHHIQQKDFWQEPTLAVNINPSNIDAWRVLRYQLLDQSGAAISSKGTPLFPGESIDLSLELVPKSKGADLKVNDVRFLAFDQPSYDHFQTNPQPQVTLASAPYVPNSSRNKWPGFQKIKTEFKQHRGAFRRCYEHLLKETPQAKGYVSLLIQTSSYKSSQVKTLESDFSDPGFQACINRSAGHLRHHQLPQGSVSYILPLKFFSN</sequence>
<dbReference type="SUPFAM" id="SSF53300">
    <property type="entry name" value="vWA-like"/>
    <property type="match status" value="1"/>
</dbReference>
<dbReference type="Pfam" id="PF08281">
    <property type="entry name" value="Sigma70_r4_2"/>
    <property type="match status" value="1"/>
</dbReference>
<dbReference type="Proteomes" id="UP000192907">
    <property type="component" value="Unassembled WGS sequence"/>
</dbReference>
<dbReference type="InterPro" id="IPR036388">
    <property type="entry name" value="WH-like_DNA-bd_sf"/>
</dbReference>